<sequence>MKTDAKVVGKVFLSNVSTTKPIIVSAGPVTSIVIATTPMTRPLLKDVVIGESTGSTSKSKTVITETTSKDRGKGILVEKTKEERKAEIDEELEKRRKHQSIMAIRAQDPSKHDKGDPSKQYNYESIEDKVMFDHIYSFEKIPKKSYVVTNYDSSQLDFPMNDMMFIMSQFKAGVKCKDADEGKKLKIHFHAVLGIALEEVWSLEKIKKVISIKRDVVFEEVIQNIRYTVIRSSGKVCDFTIADFPLMNLYDLIQISLLLKDKSFYYLQET</sequence>
<dbReference type="AlphaFoldDB" id="A0AA35V5S2"/>
<organism evidence="2 3">
    <name type="scientific">Lactuca saligna</name>
    <name type="common">Willowleaf lettuce</name>
    <dbReference type="NCBI Taxonomy" id="75948"/>
    <lineage>
        <taxon>Eukaryota</taxon>
        <taxon>Viridiplantae</taxon>
        <taxon>Streptophyta</taxon>
        <taxon>Embryophyta</taxon>
        <taxon>Tracheophyta</taxon>
        <taxon>Spermatophyta</taxon>
        <taxon>Magnoliopsida</taxon>
        <taxon>eudicotyledons</taxon>
        <taxon>Gunneridae</taxon>
        <taxon>Pentapetalae</taxon>
        <taxon>asterids</taxon>
        <taxon>campanulids</taxon>
        <taxon>Asterales</taxon>
        <taxon>Asteraceae</taxon>
        <taxon>Cichorioideae</taxon>
        <taxon>Cichorieae</taxon>
        <taxon>Lactucinae</taxon>
        <taxon>Lactuca</taxon>
    </lineage>
</organism>
<dbReference type="EMBL" id="OX465086">
    <property type="protein sequence ID" value="CAI9262583.1"/>
    <property type="molecule type" value="Genomic_DNA"/>
</dbReference>
<evidence type="ECO:0000313" key="2">
    <source>
        <dbReference type="EMBL" id="CAI9262583.1"/>
    </source>
</evidence>
<evidence type="ECO:0000256" key="1">
    <source>
        <dbReference type="SAM" id="MobiDB-lite"/>
    </source>
</evidence>
<feature type="compositionally biased region" description="Basic and acidic residues" evidence="1">
    <location>
        <begin position="108"/>
        <end position="117"/>
    </location>
</feature>
<proteinExistence type="predicted"/>
<reference evidence="2" key="1">
    <citation type="submission" date="2023-04" db="EMBL/GenBank/DDBJ databases">
        <authorList>
            <person name="Vijverberg K."/>
            <person name="Xiong W."/>
            <person name="Schranz E."/>
        </authorList>
    </citation>
    <scope>NUCLEOTIDE SEQUENCE</scope>
</reference>
<gene>
    <name evidence="2" type="ORF">LSALG_LOCUS3315</name>
</gene>
<name>A0AA35V5S2_LACSI</name>
<feature type="region of interest" description="Disordered" evidence="1">
    <location>
        <begin position="91"/>
        <end position="118"/>
    </location>
</feature>
<dbReference type="Proteomes" id="UP001177003">
    <property type="component" value="Chromosome 0"/>
</dbReference>
<accession>A0AA35V5S2</accession>
<evidence type="ECO:0000313" key="3">
    <source>
        <dbReference type="Proteomes" id="UP001177003"/>
    </source>
</evidence>
<protein>
    <submittedName>
        <fullName evidence="2">Uncharacterized protein</fullName>
    </submittedName>
</protein>
<keyword evidence="3" id="KW-1185">Reference proteome</keyword>